<dbReference type="AlphaFoldDB" id="A0A0A9YZK4"/>
<protein>
    <submittedName>
        <fullName evidence="2">Forkhead box protein D1</fullName>
    </submittedName>
</protein>
<organism evidence="2">
    <name type="scientific">Lygus hesperus</name>
    <name type="common">Western plant bug</name>
    <dbReference type="NCBI Taxonomy" id="30085"/>
    <lineage>
        <taxon>Eukaryota</taxon>
        <taxon>Metazoa</taxon>
        <taxon>Ecdysozoa</taxon>
        <taxon>Arthropoda</taxon>
        <taxon>Hexapoda</taxon>
        <taxon>Insecta</taxon>
        <taxon>Pterygota</taxon>
        <taxon>Neoptera</taxon>
        <taxon>Paraneoptera</taxon>
        <taxon>Hemiptera</taxon>
        <taxon>Heteroptera</taxon>
        <taxon>Panheteroptera</taxon>
        <taxon>Cimicomorpha</taxon>
        <taxon>Miridae</taxon>
        <taxon>Mirini</taxon>
        <taxon>Lygus</taxon>
    </lineage>
</organism>
<feature type="non-terminal residue" evidence="2">
    <location>
        <position position="1"/>
    </location>
</feature>
<reference evidence="2" key="1">
    <citation type="journal article" date="2014" name="PLoS ONE">
        <title>Transcriptome-Based Identification of ABC Transporters in the Western Tarnished Plant Bug Lygus hesperus.</title>
        <authorList>
            <person name="Hull J.J."/>
            <person name="Chaney K."/>
            <person name="Geib S.M."/>
            <person name="Fabrick J.A."/>
            <person name="Brent C.S."/>
            <person name="Walsh D."/>
            <person name="Lavine L.C."/>
        </authorList>
    </citation>
    <scope>NUCLEOTIDE SEQUENCE</scope>
</reference>
<accession>A0A0A9YZK4</accession>
<feature type="region of interest" description="Disordered" evidence="1">
    <location>
        <begin position="93"/>
        <end position="138"/>
    </location>
</feature>
<proteinExistence type="predicted"/>
<sequence>ASGNFDFGGQNVFTHSHCFSKLQSSIHTPFCKFKILFNLHRKKPFLIHKLTYPPPQLGVRKGYSVGTGFCPGRGLQGKSSNAGPKTTRVKAVGKTLAEFPKTDEQKALGGGKEDRRDKTKTEALTRPLEGESAQQRAE</sequence>
<evidence type="ECO:0000313" key="2">
    <source>
        <dbReference type="EMBL" id="JAG37046.1"/>
    </source>
</evidence>
<dbReference type="EMBL" id="GBHO01006558">
    <property type="protein sequence ID" value="JAG37046.1"/>
    <property type="molecule type" value="Transcribed_RNA"/>
</dbReference>
<reference evidence="2" key="2">
    <citation type="submission" date="2014-07" db="EMBL/GenBank/DDBJ databases">
        <authorList>
            <person name="Hull J."/>
        </authorList>
    </citation>
    <scope>NUCLEOTIDE SEQUENCE</scope>
</reference>
<name>A0A0A9YZK4_LYGHE</name>
<feature type="compositionally biased region" description="Basic and acidic residues" evidence="1">
    <location>
        <begin position="100"/>
        <end position="123"/>
    </location>
</feature>
<gene>
    <name evidence="2" type="primary">foxd1</name>
    <name evidence="2" type="ORF">CM83_56749</name>
</gene>
<evidence type="ECO:0000256" key="1">
    <source>
        <dbReference type="SAM" id="MobiDB-lite"/>
    </source>
</evidence>